<comment type="caution">
    <text evidence="3">The sequence shown here is derived from an EMBL/GenBank/DDBJ whole genome shotgun (WGS) entry which is preliminary data.</text>
</comment>
<sequence>HITEDVLHATRDCSAVRHIWNLLIPTDKIDLEKPIGNAFLGSSYGVYGKIVISLFFKGHLGIVLTLFRSPKQFMMTARGPTRPIQAPSSCSNLHGIWVYLNTDGSCLVLKAELWGILDDLDILIDRGYDNVLVQTDSFKVANVVKKGLTGRSNSALIRKILQLFSRLQL</sequence>
<dbReference type="Proteomes" id="UP000593576">
    <property type="component" value="Unassembled WGS sequence"/>
</dbReference>
<keyword evidence="4" id="KW-1185">Reference proteome</keyword>
<feature type="domain" description="RNase H type-1" evidence="2">
    <location>
        <begin position="108"/>
        <end position="167"/>
    </location>
</feature>
<dbReference type="GO" id="GO:0004523">
    <property type="term" value="F:RNA-DNA hybrid ribonuclease activity"/>
    <property type="evidence" value="ECO:0007669"/>
    <property type="project" value="InterPro"/>
</dbReference>
<reference evidence="3 4" key="1">
    <citation type="journal article" date="2019" name="Genome Biol. Evol.">
        <title>Insights into the evolution of the New World diploid cottons (Gossypium, subgenus Houzingenia) based on genome sequencing.</title>
        <authorList>
            <person name="Grover C.E."/>
            <person name="Arick M.A. 2nd"/>
            <person name="Thrash A."/>
            <person name="Conover J.L."/>
            <person name="Sanders W.S."/>
            <person name="Peterson D.G."/>
            <person name="Frelichowski J.E."/>
            <person name="Scheffler J.A."/>
            <person name="Scheffler B.E."/>
            <person name="Wendel J.F."/>
        </authorList>
    </citation>
    <scope>NUCLEOTIDE SEQUENCE [LARGE SCALE GENOMIC DNA]</scope>
    <source>
        <strain evidence="3">1</strain>
        <tissue evidence="3">Leaf</tissue>
    </source>
</reference>
<dbReference type="OrthoDB" id="10371679at2759"/>
<gene>
    <name evidence="3" type="ORF">Goshw_007675</name>
</gene>
<keyword evidence="1" id="KW-0812">Transmembrane</keyword>
<keyword evidence="1" id="KW-1133">Transmembrane helix</keyword>
<organism evidence="3 4">
    <name type="scientific">Gossypium schwendimanii</name>
    <name type="common">Cotton</name>
    <dbReference type="NCBI Taxonomy" id="34291"/>
    <lineage>
        <taxon>Eukaryota</taxon>
        <taxon>Viridiplantae</taxon>
        <taxon>Streptophyta</taxon>
        <taxon>Embryophyta</taxon>
        <taxon>Tracheophyta</taxon>
        <taxon>Spermatophyta</taxon>
        <taxon>Magnoliopsida</taxon>
        <taxon>eudicotyledons</taxon>
        <taxon>Gunneridae</taxon>
        <taxon>Pentapetalae</taxon>
        <taxon>rosids</taxon>
        <taxon>malvids</taxon>
        <taxon>Malvales</taxon>
        <taxon>Malvaceae</taxon>
        <taxon>Malvoideae</taxon>
        <taxon>Gossypium</taxon>
    </lineage>
</organism>
<keyword evidence="1" id="KW-0472">Membrane</keyword>
<proteinExistence type="predicted"/>
<evidence type="ECO:0000313" key="3">
    <source>
        <dbReference type="EMBL" id="MBA0878357.1"/>
    </source>
</evidence>
<dbReference type="InterPro" id="IPR002156">
    <property type="entry name" value="RNaseH_domain"/>
</dbReference>
<feature type="transmembrane region" description="Helical" evidence="1">
    <location>
        <begin position="46"/>
        <end position="67"/>
    </location>
</feature>
<dbReference type="GO" id="GO:0003676">
    <property type="term" value="F:nucleic acid binding"/>
    <property type="evidence" value="ECO:0007669"/>
    <property type="project" value="InterPro"/>
</dbReference>
<evidence type="ECO:0000313" key="4">
    <source>
        <dbReference type="Proteomes" id="UP000593576"/>
    </source>
</evidence>
<protein>
    <recommendedName>
        <fullName evidence="2">RNase H type-1 domain-containing protein</fullName>
    </recommendedName>
</protein>
<dbReference type="EMBL" id="JABFAF010271359">
    <property type="protein sequence ID" value="MBA0878357.1"/>
    <property type="molecule type" value="Genomic_DNA"/>
</dbReference>
<evidence type="ECO:0000259" key="2">
    <source>
        <dbReference type="Pfam" id="PF13456"/>
    </source>
</evidence>
<name>A0A7J9N5G4_GOSSC</name>
<evidence type="ECO:0000256" key="1">
    <source>
        <dbReference type="SAM" id="Phobius"/>
    </source>
</evidence>
<accession>A0A7J9N5G4</accession>
<feature type="non-terminal residue" evidence="3">
    <location>
        <position position="169"/>
    </location>
</feature>
<dbReference type="Pfam" id="PF13456">
    <property type="entry name" value="RVT_3"/>
    <property type="match status" value="1"/>
</dbReference>
<dbReference type="AlphaFoldDB" id="A0A7J9N5G4"/>